<dbReference type="PANTHER" id="PTHR10161">
    <property type="entry name" value="TARTRATE-RESISTANT ACID PHOSPHATASE TYPE 5"/>
    <property type="match status" value="1"/>
</dbReference>
<comment type="caution">
    <text evidence="6">The sequence shown here is derived from an EMBL/GenBank/DDBJ whole genome shotgun (WGS) entry which is preliminary data.</text>
</comment>
<dbReference type="AlphaFoldDB" id="A0A8K1CT15"/>
<name>A0A8K1CT15_PYTOL</name>
<dbReference type="GO" id="GO:0016787">
    <property type="term" value="F:hydrolase activity"/>
    <property type="evidence" value="ECO:0007669"/>
    <property type="project" value="UniProtKB-KW"/>
</dbReference>
<protein>
    <recommendedName>
        <fullName evidence="5">Calcineurin-like phosphoesterase domain-containing protein</fullName>
    </recommendedName>
</protein>
<gene>
    <name evidence="6" type="ORF">Poli38472_007783</name>
</gene>
<keyword evidence="4" id="KW-1133">Transmembrane helix</keyword>
<dbReference type="SUPFAM" id="SSF56300">
    <property type="entry name" value="Metallo-dependent phosphatases"/>
    <property type="match status" value="1"/>
</dbReference>
<accession>A0A8K1CT15</accession>
<reference evidence="6" key="1">
    <citation type="submission" date="2019-03" db="EMBL/GenBank/DDBJ databases">
        <title>Long read genome sequence of the mycoparasitic Pythium oligandrum ATCC 38472 isolated from sugarbeet rhizosphere.</title>
        <authorList>
            <person name="Gaulin E."/>
        </authorList>
    </citation>
    <scope>NUCLEOTIDE SEQUENCE</scope>
    <source>
        <strain evidence="6">ATCC 38472_TT</strain>
    </source>
</reference>
<keyword evidence="4" id="KW-0812">Transmembrane</keyword>
<dbReference type="InterPro" id="IPR004843">
    <property type="entry name" value="Calcineurin-like_PHP"/>
</dbReference>
<evidence type="ECO:0000313" key="6">
    <source>
        <dbReference type="EMBL" id="TMW68111.1"/>
    </source>
</evidence>
<feature type="compositionally biased region" description="Basic and acidic residues" evidence="3">
    <location>
        <begin position="37"/>
        <end position="52"/>
    </location>
</feature>
<evidence type="ECO:0000256" key="3">
    <source>
        <dbReference type="SAM" id="MobiDB-lite"/>
    </source>
</evidence>
<dbReference type="EMBL" id="SPLM01000003">
    <property type="protein sequence ID" value="TMW68111.1"/>
    <property type="molecule type" value="Genomic_DNA"/>
</dbReference>
<dbReference type="Gene3D" id="3.60.21.10">
    <property type="match status" value="1"/>
</dbReference>
<dbReference type="InterPro" id="IPR051558">
    <property type="entry name" value="Metallophosphoesterase_PAP"/>
</dbReference>
<keyword evidence="2" id="KW-0378">Hydrolase</keyword>
<feature type="compositionally biased region" description="Acidic residues" evidence="3">
    <location>
        <begin position="72"/>
        <end position="81"/>
    </location>
</feature>
<keyword evidence="7" id="KW-1185">Reference proteome</keyword>
<feature type="domain" description="Calcineurin-like phosphoesterase" evidence="5">
    <location>
        <begin position="94"/>
        <end position="380"/>
    </location>
</feature>
<evidence type="ECO:0000259" key="5">
    <source>
        <dbReference type="Pfam" id="PF00149"/>
    </source>
</evidence>
<dbReference type="OrthoDB" id="411211at2759"/>
<dbReference type="Pfam" id="PF00149">
    <property type="entry name" value="Metallophos"/>
    <property type="match status" value="1"/>
</dbReference>
<proteinExistence type="predicted"/>
<evidence type="ECO:0000256" key="2">
    <source>
        <dbReference type="ARBA" id="ARBA00022801"/>
    </source>
</evidence>
<dbReference type="PANTHER" id="PTHR10161:SF14">
    <property type="entry name" value="TARTRATE-RESISTANT ACID PHOSPHATASE TYPE 5"/>
    <property type="match status" value="1"/>
</dbReference>
<dbReference type="InterPro" id="IPR029052">
    <property type="entry name" value="Metallo-depent_PP-like"/>
</dbReference>
<dbReference type="Proteomes" id="UP000794436">
    <property type="component" value="Unassembled WGS sequence"/>
</dbReference>
<feature type="transmembrane region" description="Helical" evidence="4">
    <location>
        <begin position="5"/>
        <end position="26"/>
    </location>
</feature>
<evidence type="ECO:0000256" key="4">
    <source>
        <dbReference type="SAM" id="Phobius"/>
    </source>
</evidence>
<keyword evidence="1" id="KW-0732">Signal</keyword>
<sequence>MLRRFVIISVVVVLVVVGVIVAIVLATHSSSTANQKVENKGRDSKKPSKSVREQGGLKVSSALSSSGSGSDGSEEAEPIDETDPRTETYSVTALAIGDWGRTVAKDGGSCCQRRNNFTVLDYNAMEYTATLLGLAAATLEPKPSVVIGHGDNFYWTGLQSVNDQAYRFQETFETKYADESLRGIPWINVMGNHDYGGASFVCSNGDVPAMCGSSQELLQHLNQKFTLQSTYVSPNDNRWLMPARFFVHSIQDPANASMVIDIFNLDTNDADTHGARQICCQCYGYSGGDDSQCEDVTRGHQYCAGGDTGMYDDCMKQLKTWGMESREKLVEAAKASTATWKLVNTHYSPYNHFAPDQADEWRQLLKGLGINVFFYGHTHGEKHDYAKFRTHFIENGAGGGIQNESPSGIPPYAEDYVTNLWAAGHYPYGIFSLRISPNWLQVQFLTFDETWVMAKELSASRVGGIAVKHCWYIPRHGGRGRSCDE</sequence>
<evidence type="ECO:0000313" key="7">
    <source>
        <dbReference type="Proteomes" id="UP000794436"/>
    </source>
</evidence>
<organism evidence="6 7">
    <name type="scientific">Pythium oligandrum</name>
    <name type="common">Mycoparasitic fungus</name>
    <dbReference type="NCBI Taxonomy" id="41045"/>
    <lineage>
        <taxon>Eukaryota</taxon>
        <taxon>Sar</taxon>
        <taxon>Stramenopiles</taxon>
        <taxon>Oomycota</taxon>
        <taxon>Peronosporomycetes</taxon>
        <taxon>Pythiales</taxon>
        <taxon>Pythiaceae</taxon>
        <taxon>Pythium</taxon>
    </lineage>
</organism>
<evidence type="ECO:0000256" key="1">
    <source>
        <dbReference type="ARBA" id="ARBA00022729"/>
    </source>
</evidence>
<keyword evidence="4" id="KW-0472">Membrane</keyword>
<feature type="compositionally biased region" description="Low complexity" evidence="3">
    <location>
        <begin position="56"/>
        <end position="68"/>
    </location>
</feature>
<feature type="region of interest" description="Disordered" evidence="3">
    <location>
        <begin position="33"/>
        <end position="87"/>
    </location>
</feature>